<feature type="transmembrane region" description="Helical" evidence="6">
    <location>
        <begin position="317"/>
        <end position="335"/>
    </location>
</feature>
<evidence type="ECO:0000313" key="8">
    <source>
        <dbReference type="EMBL" id="MEZ7197465.1"/>
    </source>
</evidence>
<feature type="transmembrane region" description="Helical" evidence="6">
    <location>
        <begin position="341"/>
        <end position="363"/>
    </location>
</feature>
<name>A0ABV4K3H4_9BACT</name>
<gene>
    <name evidence="8" type="ORF">AB6M95_11935</name>
</gene>
<protein>
    <submittedName>
        <fullName evidence="8">MFS transporter</fullName>
    </submittedName>
</protein>
<keyword evidence="3 6" id="KW-0812">Transmembrane</keyword>
<dbReference type="RefSeq" id="WP_371386981.1">
    <property type="nucleotide sequence ID" value="NZ_JBGLYH010000033.1"/>
</dbReference>
<dbReference type="Pfam" id="PF11700">
    <property type="entry name" value="ATG22"/>
    <property type="match status" value="1"/>
</dbReference>
<dbReference type="EMBL" id="JBGLYH010000033">
    <property type="protein sequence ID" value="MEZ7197465.1"/>
    <property type="molecule type" value="Genomic_DNA"/>
</dbReference>
<dbReference type="InterPro" id="IPR024671">
    <property type="entry name" value="Atg22-like"/>
</dbReference>
<evidence type="ECO:0000256" key="5">
    <source>
        <dbReference type="ARBA" id="ARBA00023136"/>
    </source>
</evidence>
<keyword evidence="9" id="KW-1185">Reference proteome</keyword>
<feature type="transmembrane region" description="Helical" evidence="6">
    <location>
        <begin position="60"/>
        <end position="81"/>
    </location>
</feature>
<dbReference type="SUPFAM" id="SSF103473">
    <property type="entry name" value="MFS general substrate transporter"/>
    <property type="match status" value="1"/>
</dbReference>
<evidence type="ECO:0000256" key="6">
    <source>
        <dbReference type="SAM" id="Phobius"/>
    </source>
</evidence>
<feature type="transmembrane region" description="Helical" evidence="6">
    <location>
        <begin position="21"/>
        <end position="48"/>
    </location>
</feature>
<comment type="caution">
    <text evidence="8">The sequence shown here is derived from an EMBL/GenBank/DDBJ whole genome shotgun (WGS) entry which is preliminary data.</text>
</comment>
<dbReference type="InterPro" id="IPR020846">
    <property type="entry name" value="MFS_dom"/>
</dbReference>
<keyword evidence="5 6" id="KW-0472">Membrane</keyword>
<dbReference type="Gene3D" id="1.20.1250.20">
    <property type="entry name" value="MFS general substrate transporter like domains"/>
    <property type="match status" value="2"/>
</dbReference>
<evidence type="ECO:0000256" key="3">
    <source>
        <dbReference type="ARBA" id="ARBA00022692"/>
    </source>
</evidence>
<proteinExistence type="predicted"/>
<evidence type="ECO:0000256" key="4">
    <source>
        <dbReference type="ARBA" id="ARBA00022989"/>
    </source>
</evidence>
<reference evidence="8 9" key="1">
    <citation type="submission" date="2024-08" db="EMBL/GenBank/DDBJ databases">
        <title>Sulfate-reducing bacteria isolated from formation water of the oil field in Kazakhstan and description of Pseudodesulfovibrio sp.</title>
        <authorList>
            <person name="Bidzhieva S.K."/>
            <person name="Tourova T.P."/>
            <person name="Grouzdev D.S."/>
            <person name="Beletsky A.V."/>
            <person name="Sokolova D.S."/>
            <person name="Samigullina S.R."/>
            <person name="Poltaraus A.B."/>
            <person name="Avtukh A.N."/>
            <person name="Tereshina V.M."/>
            <person name="Zhaparov N.S."/>
            <person name="Mardanov A.V."/>
            <person name="Nazina T.N."/>
        </authorList>
    </citation>
    <scope>NUCLEOTIDE SEQUENCE [LARGE SCALE GENOMIC DNA]</scope>
    <source>
        <strain evidence="8 9">9FUS</strain>
    </source>
</reference>
<dbReference type="PANTHER" id="PTHR23519:SF1">
    <property type="entry name" value="AUTOPHAGY-RELATED PROTEIN 22"/>
    <property type="match status" value="1"/>
</dbReference>
<feature type="transmembrane region" description="Helical" evidence="6">
    <location>
        <begin position="93"/>
        <end position="111"/>
    </location>
</feature>
<feature type="transmembrane region" description="Helical" evidence="6">
    <location>
        <begin position="158"/>
        <end position="178"/>
    </location>
</feature>
<dbReference type="PANTHER" id="PTHR23519">
    <property type="entry name" value="AUTOPHAGY-RELATED PROTEIN 22"/>
    <property type="match status" value="1"/>
</dbReference>
<evidence type="ECO:0000256" key="2">
    <source>
        <dbReference type="ARBA" id="ARBA00022448"/>
    </source>
</evidence>
<evidence type="ECO:0000256" key="1">
    <source>
        <dbReference type="ARBA" id="ARBA00004127"/>
    </source>
</evidence>
<dbReference type="InterPro" id="IPR050495">
    <property type="entry name" value="ATG22/LtaA_families"/>
</dbReference>
<keyword evidence="4 6" id="KW-1133">Transmembrane helix</keyword>
<feature type="transmembrane region" description="Helical" evidence="6">
    <location>
        <begin position="117"/>
        <end position="137"/>
    </location>
</feature>
<dbReference type="InterPro" id="IPR036259">
    <property type="entry name" value="MFS_trans_sf"/>
</dbReference>
<evidence type="ECO:0000313" key="9">
    <source>
        <dbReference type="Proteomes" id="UP001568698"/>
    </source>
</evidence>
<organism evidence="8 9">
    <name type="scientific">Pseudodesulfovibrio karagichevae</name>
    <dbReference type="NCBI Taxonomy" id="3239305"/>
    <lineage>
        <taxon>Bacteria</taxon>
        <taxon>Pseudomonadati</taxon>
        <taxon>Thermodesulfobacteriota</taxon>
        <taxon>Desulfovibrionia</taxon>
        <taxon>Desulfovibrionales</taxon>
        <taxon>Desulfovibrionaceae</taxon>
    </lineage>
</organism>
<keyword evidence="2" id="KW-0813">Transport</keyword>
<feature type="transmembrane region" description="Helical" evidence="6">
    <location>
        <begin position="287"/>
        <end position="308"/>
    </location>
</feature>
<accession>A0ABV4K3H4</accession>
<dbReference type="PROSITE" id="PS50850">
    <property type="entry name" value="MFS"/>
    <property type="match status" value="1"/>
</dbReference>
<comment type="subcellular location">
    <subcellularLocation>
        <location evidence="1">Endomembrane system</location>
        <topology evidence="1">Multi-pass membrane protein</topology>
    </subcellularLocation>
</comment>
<feature type="transmembrane region" description="Helical" evidence="6">
    <location>
        <begin position="375"/>
        <end position="394"/>
    </location>
</feature>
<feature type="transmembrane region" description="Helical" evidence="6">
    <location>
        <begin position="198"/>
        <end position="216"/>
    </location>
</feature>
<dbReference type="Proteomes" id="UP001568698">
    <property type="component" value="Unassembled WGS sequence"/>
</dbReference>
<evidence type="ECO:0000259" key="7">
    <source>
        <dbReference type="PROSITE" id="PS50850"/>
    </source>
</evidence>
<feature type="domain" description="Major facilitator superfamily (MFS) profile" evidence="7">
    <location>
        <begin position="250"/>
        <end position="433"/>
    </location>
</feature>
<sequence>MPETRSPSDPLRSSARPVRSLFSWALYDWANSGFAALVQTFVFAAYFARAVAEDETLGTAWWGNMMGVAGLVIGLGGPLLGAVADRTGRRKPWLAAFTGLCIAATGLLWFVRPDPAWTWPALLLAGAGTLGSEYAMIFYNAMLPDLADKTRIGRWSGWGWGLGYAGGLVLLLVALYGLVQPPGWFGVPRTDALNVRAVMPLTALWYLVFCLPLFLFTPDAQSARIPLARAVAEGAAQLRRSLRNLRGHRPIALFLLARMFYNDGLTTMFAFGGIYAAAAFGMTPSEVIVFGIGLNVTAGLGAASFAWLDDRLGPRPTIILSLIGLTVPGAAILLVKSKTLFWIFGLAIGIFVGPVQASSRSWLAHAAPPEVRTEMFGLMALSGKLTSFLGPFLVGWLTLATGSQRLGMSAVVVLFVLGLVGMLFVPAANRNQE</sequence>
<feature type="transmembrane region" description="Helical" evidence="6">
    <location>
        <begin position="406"/>
        <end position="428"/>
    </location>
</feature>